<dbReference type="Proteomes" id="UP001597261">
    <property type="component" value="Unassembled WGS sequence"/>
</dbReference>
<name>A0ABW4IYF7_9ACTN</name>
<feature type="compositionally biased region" description="Basic residues" evidence="1">
    <location>
        <begin position="50"/>
        <end position="60"/>
    </location>
</feature>
<evidence type="ECO:0000256" key="1">
    <source>
        <dbReference type="SAM" id="MobiDB-lite"/>
    </source>
</evidence>
<protein>
    <submittedName>
        <fullName evidence="2">DUF3455 domain-containing protein</fullName>
    </submittedName>
</protein>
<dbReference type="EMBL" id="JBHUDX010000066">
    <property type="protein sequence ID" value="MFD1661015.1"/>
    <property type="molecule type" value="Genomic_DNA"/>
</dbReference>
<accession>A0ABW4IYF7</accession>
<feature type="region of interest" description="Disordered" evidence="1">
    <location>
        <begin position="1"/>
        <end position="112"/>
    </location>
</feature>
<feature type="compositionally biased region" description="Basic residues" evidence="1">
    <location>
        <begin position="73"/>
        <end position="85"/>
    </location>
</feature>
<dbReference type="InterPro" id="IPR021851">
    <property type="entry name" value="DUF3455"/>
</dbReference>
<dbReference type="Pfam" id="PF11937">
    <property type="entry name" value="DUF3455"/>
    <property type="match status" value="1"/>
</dbReference>
<sequence length="171" mass="18272">MNPASDAFRTPARKPAQGCRLRNGAATATPSRWPSPGAAPDGPPRSTSTRARRRRRRRADRLHPASGQGRTGPYRRRQREGRGRHPGTPQRVTPDGSDVTGTVLARTPNGDTDIPELDLKAIRPVGRHGLLADTAEILRLNTVGGVAPAGSCTPGTIAGDPYRADCVFVRC</sequence>
<evidence type="ECO:0000313" key="2">
    <source>
        <dbReference type="EMBL" id="MFD1661015.1"/>
    </source>
</evidence>
<evidence type="ECO:0000313" key="3">
    <source>
        <dbReference type="Proteomes" id="UP001597261"/>
    </source>
</evidence>
<keyword evidence="3" id="KW-1185">Reference proteome</keyword>
<dbReference type="RefSeq" id="WP_381086124.1">
    <property type="nucleotide sequence ID" value="NZ_JBHUDX010000066.1"/>
</dbReference>
<reference evidence="3" key="1">
    <citation type="journal article" date="2019" name="Int. J. Syst. Evol. Microbiol.">
        <title>The Global Catalogue of Microorganisms (GCM) 10K type strain sequencing project: providing services to taxonomists for standard genome sequencing and annotation.</title>
        <authorList>
            <consortium name="The Broad Institute Genomics Platform"/>
            <consortium name="The Broad Institute Genome Sequencing Center for Infectious Disease"/>
            <person name="Wu L."/>
            <person name="Ma J."/>
        </authorList>
    </citation>
    <scope>NUCLEOTIDE SEQUENCE [LARGE SCALE GENOMIC DNA]</scope>
    <source>
        <strain evidence="3">CGMCC 1.12470</strain>
    </source>
</reference>
<comment type="caution">
    <text evidence="2">The sequence shown here is derived from an EMBL/GenBank/DDBJ whole genome shotgun (WGS) entry which is preliminary data.</text>
</comment>
<organism evidence="2 3">
    <name type="scientific">Streptomyces caeni</name>
    <dbReference type="NCBI Taxonomy" id="2307231"/>
    <lineage>
        <taxon>Bacteria</taxon>
        <taxon>Bacillati</taxon>
        <taxon>Actinomycetota</taxon>
        <taxon>Actinomycetes</taxon>
        <taxon>Kitasatosporales</taxon>
        <taxon>Streptomycetaceae</taxon>
        <taxon>Streptomyces</taxon>
    </lineage>
</organism>
<gene>
    <name evidence="2" type="ORF">ACFSL4_23110</name>
</gene>
<proteinExistence type="predicted"/>